<dbReference type="Pfam" id="PF00753">
    <property type="entry name" value="Lactamase_B"/>
    <property type="match status" value="1"/>
</dbReference>
<dbReference type="OrthoDB" id="17458at2759"/>
<feature type="domain" description="Metallo-beta-lactamase" evidence="1">
    <location>
        <begin position="77"/>
        <end position="235"/>
    </location>
</feature>
<protein>
    <recommendedName>
        <fullName evidence="1">Metallo-beta-lactamase domain-containing protein</fullName>
    </recommendedName>
</protein>
<dbReference type="PANTHER" id="PTHR36839:SF1">
    <property type="entry name" value="METALLO-BETA-LACTAMASE FAMILY PROTEIN (AFU_ORTHOLOGUE AFUA_5G12770)"/>
    <property type="match status" value="1"/>
</dbReference>
<keyword evidence="3" id="KW-1185">Reference proteome</keyword>
<reference evidence="2 3" key="1">
    <citation type="journal article" date="2018" name="New Phytol.">
        <title>Phylogenomics of Endogonaceae and evolution of mycorrhizas within Mucoromycota.</title>
        <authorList>
            <person name="Chang Y."/>
            <person name="Desiro A."/>
            <person name="Na H."/>
            <person name="Sandor L."/>
            <person name="Lipzen A."/>
            <person name="Clum A."/>
            <person name="Barry K."/>
            <person name="Grigoriev I.V."/>
            <person name="Martin F.M."/>
            <person name="Stajich J.E."/>
            <person name="Smith M.E."/>
            <person name="Bonito G."/>
            <person name="Spatafora J.W."/>
        </authorList>
    </citation>
    <scope>NUCLEOTIDE SEQUENCE [LARGE SCALE GENOMIC DNA]</scope>
    <source>
        <strain evidence="2 3">GMNB39</strain>
    </source>
</reference>
<dbReference type="Proteomes" id="UP000268093">
    <property type="component" value="Unassembled WGS sequence"/>
</dbReference>
<proteinExistence type="predicted"/>
<dbReference type="SUPFAM" id="SSF56281">
    <property type="entry name" value="Metallo-hydrolase/oxidoreductase"/>
    <property type="match status" value="1"/>
</dbReference>
<evidence type="ECO:0000313" key="2">
    <source>
        <dbReference type="EMBL" id="RUP38060.1"/>
    </source>
</evidence>
<gene>
    <name evidence="2" type="ORF">BC936DRAFT_138423</name>
</gene>
<evidence type="ECO:0000313" key="3">
    <source>
        <dbReference type="Proteomes" id="UP000268093"/>
    </source>
</evidence>
<evidence type="ECO:0000259" key="1">
    <source>
        <dbReference type="SMART" id="SM00849"/>
    </source>
</evidence>
<sequence length="282" mass="31769">MPLTSYICQTCGVQHAPSEHPPADCAICLDPRQYVGRQGQQWTTLQELRASHHVIFTPDERDERVVVVRTVPEFAIGQNAYILRTPKGNVMWDCQSLIDQGAIDYIQSIGGLKAIVISHPHFYDSCVEWSQALGNIPIYISAADKQWIMRPDPQRIVLWEGDTLSLLDGEVTVVRCGGHFDGSCVLIWHRGNNPCAFSADTVMVAADRHHVSFMWSYPNYVPLSPDAVRRVWIALRSFAFEEIFGIRGDPIREGGRRIVLESAKRYIKFEGYVGDAIEIEVA</sequence>
<dbReference type="PANTHER" id="PTHR36839">
    <property type="entry name" value="METALLO-BETA-LACTAMASE FAMILY PROTEIN (AFU_ORTHOLOGUE AFUA_5G12770)"/>
    <property type="match status" value="1"/>
</dbReference>
<dbReference type="InterPro" id="IPR001279">
    <property type="entry name" value="Metallo-B-lactamas"/>
</dbReference>
<name>A0A433CHJ9_9FUNG</name>
<dbReference type="Gene3D" id="3.60.15.10">
    <property type="entry name" value="Ribonuclease Z/Hydroxyacylglutathione hydrolase-like"/>
    <property type="match status" value="1"/>
</dbReference>
<dbReference type="SMART" id="SM00849">
    <property type="entry name" value="Lactamase_B"/>
    <property type="match status" value="1"/>
</dbReference>
<dbReference type="EMBL" id="RBNI01013067">
    <property type="protein sequence ID" value="RUP38060.1"/>
    <property type="molecule type" value="Genomic_DNA"/>
</dbReference>
<accession>A0A433CHJ9</accession>
<dbReference type="AlphaFoldDB" id="A0A433CHJ9"/>
<organism evidence="2 3">
    <name type="scientific">Jimgerdemannia flammicorona</name>
    <dbReference type="NCBI Taxonomy" id="994334"/>
    <lineage>
        <taxon>Eukaryota</taxon>
        <taxon>Fungi</taxon>
        <taxon>Fungi incertae sedis</taxon>
        <taxon>Mucoromycota</taxon>
        <taxon>Mucoromycotina</taxon>
        <taxon>Endogonomycetes</taxon>
        <taxon>Endogonales</taxon>
        <taxon>Endogonaceae</taxon>
        <taxon>Jimgerdemannia</taxon>
    </lineage>
</organism>
<comment type="caution">
    <text evidence="2">The sequence shown here is derived from an EMBL/GenBank/DDBJ whole genome shotgun (WGS) entry which is preliminary data.</text>
</comment>
<dbReference type="InterPro" id="IPR036866">
    <property type="entry name" value="RibonucZ/Hydroxyglut_hydro"/>
</dbReference>